<dbReference type="SUPFAM" id="SSF55347">
    <property type="entry name" value="Glyceraldehyde-3-phosphate dehydrogenase-like, C-terminal domain"/>
    <property type="match status" value="1"/>
</dbReference>
<dbReference type="AlphaFoldDB" id="A0A927FBT0"/>
<dbReference type="Gene3D" id="3.90.180.10">
    <property type="entry name" value="Medium-chain alcohol dehydrogenases, catalytic domain"/>
    <property type="match status" value="2"/>
</dbReference>
<keyword evidence="5" id="KW-0560">Oxidoreductase</keyword>
<dbReference type="RefSeq" id="WP_191618551.1">
    <property type="nucleotide sequence ID" value="NZ_JACYFG010000042.1"/>
</dbReference>
<comment type="cofactor">
    <cofactor evidence="1">
        <name>Zn(2+)</name>
        <dbReference type="ChEBI" id="CHEBI:29105"/>
    </cofactor>
</comment>
<evidence type="ECO:0000313" key="7">
    <source>
        <dbReference type="EMBL" id="MBD5781451.1"/>
    </source>
</evidence>
<comment type="caution">
    <text evidence="7">The sequence shown here is derived from an EMBL/GenBank/DDBJ whole genome shotgun (WGS) entry which is preliminary data.</text>
</comment>
<dbReference type="InterPro" id="IPR013149">
    <property type="entry name" value="ADH-like_C"/>
</dbReference>
<dbReference type="Proteomes" id="UP000622317">
    <property type="component" value="Unassembled WGS sequence"/>
</dbReference>
<evidence type="ECO:0000313" key="8">
    <source>
        <dbReference type="Proteomes" id="UP000622317"/>
    </source>
</evidence>
<dbReference type="SUPFAM" id="SSF51735">
    <property type="entry name" value="NAD(P)-binding Rossmann-fold domains"/>
    <property type="match status" value="2"/>
</dbReference>
<dbReference type="Gene3D" id="3.30.360.10">
    <property type="entry name" value="Dihydrodipicolinate Reductase, domain 2"/>
    <property type="match status" value="1"/>
</dbReference>
<reference evidence="7" key="1">
    <citation type="submission" date="2020-09" db="EMBL/GenBank/DDBJ databases">
        <title>Pelagicoccus enzymogenes sp. nov. with an EPS production, isolated from marine sediment.</title>
        <authorList>
            <person name="Feng X."/>
        </authorList>
    </citation>
    <scope>NUCLEOTIDE SEQUENCE</scope>
    <source>
        <strain evidence="7">NFK12</strain>
    </source>
</reference>
<dbReference type="EMBL" id="JACYFG010000042">
    <property type="protein sequence ID" value="MBD5781451.1"/>
    <property type="molecule type" value="Genomic_DNA"/>
</dbReference>
<dbReference type="GO" id="GO:0016491">
    <property type="term" value="F:oxidoreductase activity"/>
    <property type="evidence" value="ECO:0007669"/>
    <property type="project" value="UniProtKB-KW"/>
</dbReference>
<keyword evidence="3" id="KW-0479">Metal-binding</keyword>
<dbReference type="SMART" id="SM00829">
    <property type="entry name" value="PKS_ER"/>
    <property type="match status" value="1"/>
</dbReference>
<evidence type="ECO:0000256" key="1">
    <source>
        <dbReference type="ARBA" id="ARBA00001947"/>
    </source>
</evidence>
<dbReference type="Pfam" id="PF01408">
    <property type="entry name" value="GFO_IDH_MocA"/>
    <property type="match status" value="1"/>
</dbReference>
<dbReference type="InterPro" id="IPR036291">
    <property type="entry name" value="NAD(P)-bd_dom_sf"/>
</dbReference>
<protein>
    <submittedName>
        <fullName evidence="7">Bi-domain-containing oxidoreductase</fullName>
    </submittedName>
</protein>
<dbReference type="Pfam" id="PF00107">
    <property type="entry name" value="ADH_zinc_N"/>
    <property type="match status" value="1"/>
</dbReference>
<evidence type="ECO:0000259" key="6">
    <source>
        <dbReference type="SMART" id="SM00829"/>
    </source>
</evidence>
<dbReference type="PANTHER" id="PTHR43350">
    <property type="entry name" value="NAD-DEPENDENT ALCOHOL DEHYDROGENASE"/>
    <property type="match status" value="1"/>
</dbReference>
<dbReference type="InterPro" id="IPR020843">
    <property type="entry name" value="ER"/>
</dbReference>
<name>A0A927FBT0_9BACT</name>
<proteinExistence type="inferred from homology"/>
<dbReference type="CDD" id="cd08255">
    <property type="entry name" value="2-desacetyl-2-hydroxyethyl_bacteriochlorophyllide_like"/>
    <property type="match status" value="1"/>
</dbReference>
<evidence type="ECO:0000256" key="3">
    <source>
        <dbReference type="ARBA" id="ARBA00022723"/>
    </source>
</evidence>
<accession>A0A927FBT0</accession>
<dbReference type="PANTHER" id="PTHR43350:SF19">
    <property type="entry name" value="D-GULOSIDE 3-DEHYDROGENASE"/>
    <property type="match status" value="1"/>
</dbReference>
<dbReference type="InterPro" id="IPR055170">
    <property type="entry name" value="GFO_IDH_MocA-like_dom"/>
</dbReference>
<dbReference type="Gene3D" id="3.40.50.720">
    <property type="entry name" value="NAD(P)-binding Rossmann-like Domain"/>
    <property type="match status" value="2"/>
</dbReference>
<dbReference type="Pfam" id="PF22725">
    <property type="entry name" value="GFO_IDH_MocA_C3"/>
    <property type="match status" value="1"/>
</dbReference>
<evidence type="ECO:0000256" key="4">
    <source>
        <dbReference type="ARBA" id="ARBA00022833"/>
    </source>
</evidence>
<gene>
    <name evidence="7" type="ORF">IEN85_18265</name>
</gene>
<dbReference type="GO" id="GO:0046872">
    <property type="term" value="F:metal ion binding"/>
    <property type="evidence" value="ECO:0007669"/>
    <property type="project" value="UniProtKB-KW"/>
</dbReference>
<evidence type="ECO:0000256" key="5">
    <source>
        <dbReference type="ARBA" id="ARBA00023002"/>
    </source>
</evidence>
<evidence type="ECO:0000256" key="2">
    <source>
        <dbReference type="ARBA" id="ARBA00008072"/>
    </source>
</evidence>
<sequence>MRQILQNLGNGETLLADVPTPKLSAGQVLIRSTRTVISAGTERMLVDFGKANWIDKARQQPDKVRMVLKKIKTDGLMPTIEAVRSKLDQPLPLGYCNAGTVLESKVDGIKPGDRIVSNGPHAEVVRMPKNLCAKIPDNVDDESAAFTVLGSIALQGVRLAKPTIGESVAVIGLGLIGLITVQILRANGCRVIGIDFDSEKCKFAQSFGAETVDLSKGEDPVAAGMAFSRGRGMDAVIITASTKSDEPVSNAANMSRKRGRIILVGVVGLQLSRAEFYDKELTFQVSCSYGPGRYDDSYELKGQDYPVGFVRWTEQRNFEAILDMMASGAIDMRPLISHRFSFDDALDAYAQLDDKSSLGILLEYPEAAGPDLVSSTIRLTEAKRAPQKAQCSFLGGGNYAGRILIPAFSKAGASLDTIVTSSGASGATQGRKHGFQNAATSEDAVLNSASTDTIAIATRHNLHAKQTCEALKAGKNVFVEKPLAMTLDELSEIEACYRAAGNNQPLVMVGFNRRFSQHATKMKALLDSVKEPKSLVFTINAGEIPMDHWTQDPAIGGGRIIGEACHFIDFARFLVGAPIKSFYGAKLGNPDQRLATTEDKATLILSFEDGSQATIHYLANGDKGFPKERIEAFAGQKVLQLDNFKSLKGFGWKGFSKFKTRSQDKGQNACVQAFVDAIKSGSAAPVEMDQLIEVSRVTIQLAEQLKG</sequence>
<keyword evidence="8" id="KW-1185">Reference proteome</keyword>
<organism evidence="7 8">
    <name type="scientific">Pelagicoccus enzymogenes</name>
    <dbReference type="NCBI Taxonomy" id="2773457"/>
    <lineage>
        <taxon>Bacteria</taxon>
        <taxon>Pseudomonadati</taxon>
        <taxon>Verrucomicrobiota</taxon>
        <taxon>Opitutia</taxon>
        <taxon>Puniceicoccales</taxon>
        <taxon>Pelagicoccaceae</taxon>
        <taxon>Pelagicoccus</taxon>
    </lineage>
</organism>
<comment type="similarity">
    <text evidence="2">Belongs to the zinc-containing alcohol dehydrogenase family.</text>
</comment>
<dbReference type="SUPFAM" id="SSF50129">
    <property type="entry name" value="GroES-like"/>
    <property type="match status" value="1"/>
</dbReference>
<keyword evidence="4" id="KW-0862">Zinc</keyword>
<dbReference type="InterPro" id="IPR000683">
    <property type="entry name" value="Gfo/Idh/MocA-like_OxRdtase_N"/>
</dbReference>
<dbReference type="GO" id="GO:0000166">
    <property type="term" value="F:nucleotide binding"/>
    <property type="evidence" value="ECO:0007669"/>
    <property type="project" value="InterPro"/>
</dbReference>
<dbReference type="InterPro" id="IPR011032">
    <property type="entry name" value="GroES-like_sf"/>
</dbReference>
<feature type="domain" description="Enoyl reductase (ER)" evidence="6">
    <location>
        <begin position="59"/>
        <end position="362"/>
    </location>
</feature>